<keyword evidence="8" id="KW-0378">Hydrolase</keyword>
<feature type="compositionally biased region" description="Pro residues" evidence="14">
    <location>
        <begin position="859"/>
        <end position="870"/>
    </location>
</feature>
<dbReference type="Gene3D" id="2.60.120.590">
    <property type="entry name" value="Alpha-ketoglutarate-dependent dioxygenase AlkB-like"/>
    <property type="match status" value="1"/>
</dbReference>
<name>C0L9E1_9VIRU</name>
<dbReference type="GO" id="GO:0008174">
    <property type="term" value="F:mRNA methyltransferase activity"/>
    <property type="evidence" value="ECO:0007669"/>
    <property type="project" value="UniProtKB-UniRule"/>
</dbReference>
<dbReference type="GO" id="GO:0003968">
    <property type="term" value="F:RNA-directed RNA polymerase activity"/>
    <property type="evidence" value="ECO:0007669"/>
    <property type="project" value="UniProtKB-KW"/>
</dbReference>
<feature type="region of interest" description="Disordered" evidence="14">
    <location>
        <begin position="828"/>
        <end position="871"/>
    </location>
</feature>
<evidence type="ECO:0000256" key="14">
    <source>
        <dbReference type="SAM" id="MobiDB-lite"/>
    </source>
</evidence>
<evidence type="ECO:0000256" key="8">
    <source>
        <dbReference type="ARBA" id="ARBA00022801"/>
    </source>
</evidence>
<evidence type="ECO:0000256" key="11">
    <source>
        <dbReference type="ARBA" id="ARBA00022953"/>
    </source>
</evidence>
<feature type="domain" description="RdRp catalytic" evidence="15">
    <location>
        <begin position="1487"/>
        <end position="1594"/>
    </location>
</feature>
<dbReference type="CDD" id="cd23246">
    <property type="entry name" value="Alphaflexiviridae_RdRp"/>
    <property type="match status" value="1"/>
</dbReference>
<dbReference type="PROSITE" id="PS50507">
    <property type="entry name" value="RDRP_SSRNA_POS"/>
    <property type="match status" value="1"/>
</dbReference>
<dbReference type="InterPro" id="IPR027351">
    <property type="entry name" value="(+)RNA_virus_helicase_core_dom"/>
</dbReference>
<evidence type="ECO:0000256" key="12">
    <source>
        <dbReference type="ARBA" id="ARBA00025585"/>
    </source>
</evidence>
<dbReference type="InterPro" id="IPR002588">
    <property type="entry name" value="Alphavirus-like_MT_dom"/>
</dbReference>
<feature type="domain" description="(+)RNA virus helicase C-terminal" evidence="16">
    <location>
        <begin position="949"/>
        <end position="1248"/>
    </location>
</feature>
<dbReference type="Pfam" id="PF01443">
    <property type="entry name" value="Viral_helicase1"/>
    <property type="match status" value="1"/>
</dbReference>
<keyword evidence="19" id="KW-1185">Reference proteome</keyword>
<reference evidence="18 19" key="1">
    <citation type="journal article" date="2011" name="Arch. Virol.">
        <title>Molecular characterization of allium virus X, a new potexvirus in the family Alphaflexiviridae, infecting ornamental allium.</title>
        <authorList>
            <person name="Miglino R."/>
            <person name="Druffel K.L."/>
            <person name="van Schadewijk A.R."/>
            <person name="Pappu H.R."/>
        </authorList>
    </citation>
    <scope>NUCLEOTIDE SEQUENCE [LARGE SCALE GENOMIC DNA]</scope>
</reference>
<dbReference type="InterPro" id="IPR043502">
    <property type="entry name" value="DNA/RNA_pol_sf"/>
</dbReference>
<evidence type="ECO:0000256" key="10">
    <source>
        <dbReference type="ARBA" id="ARBA00022840"/>
    </source>
</evidence>
<dbReference type="GeneID" id="7559140"/>
<keyword evidence="10" id="KW-0067">ATP-binding</keyword>
<accession>C0L9E1</accession>
<comment type="catalytic activity">
    <reaction evidence="13">
        <text>ATP + H2O = ADP + phosphate + H(+)</text>
        <dbReference type="Rhea" id="RHEA:13065"/>
        <dbReference type="ChEBI" id="CHEBI:15377"/>
        <dbReference type="ChEBI" id="CHEBI:15378"/>
        <dbReference type="ChEBI" id="CHEBI:30616"/>
        <dbReference type="ChEBI" id="CHEBI:43474"/>
        <dbReference type="ChEBI" id="CHEBI:456216"/>
        <dbReference type="EC" id="3.6.4.13"/>
    </reaction>
</comment>
<evidence type="ECO:0000256" key="6">
    <source>
        <dbReference type="ARBA" id="ARBA00022695"/>
    </source>
</evidence>
<dbReference type="SUPFAM" id="SSF51197">
    <property type="entry name" value="Clavaminate synthase-like"/>
    <property type="match status" value="1"/>
</dbReference>
<evidence type="ECO:0000256" key="3">
    <source>
        <dbReference type="ARBA" id="ARBA00018318"/>
    </source>
</evidence>
<dbReference type="InterPro" id="IPR001788">
    <property type="entry name" value="RNA-dep_RNA_pol_alsuvir"/>
</dbReference>
<proteinExistence type="predicted"/>
<dbReference type="GO" id="GO:0006351">
    <property type="term" value="P:DNA-templated transcription"/>
    <property type="evidence" value="ECO:0007669"/>
    <property type="project" value="InterPro"/>
</dbReference>
<dbReference type="InterPro" id="IPR007094">
    <property type="entry name" value="RNA-dir_pol_PSvirus"/>
</dbReference>
<feature type="region of interest" description="Disordered" evidence="14">
    <location>
        <begin position="1244"/>
        <end position="1267"/>
    </location>
</feature>
<sequence length="1701" mass="192561">MARVREALSNFTDPAVKVVLQNDHYQEFKKTMARTKLSNPYALKETEADTLENLEILSNPFAIETHTHAAAKAIENDLYFVASHQLPAEPITFLFMKRNKLAQFRRGPQQGDIFLNKIVEPKDIARYPEDTLIDSLHVNTEVAFMGDTLHFLSFHFLGRLFHLNKNLQTLVATMVLPAEAKYRMASLHPNVYTLSYFGEHNFIYAPGGHHGAEYVHDFKQLDWLRVGRVRYKNQIITAQRIESKAANHLFVFQRGNLNTPPLRGFGTCKKYVTLPRIFLPKKFNTRVPIEKTLVMQIFTYVKGVAKVTERDIYAKVRQLIKTDQLQGFDASELVHIVNYFCFIAKQDSMTCFSDILSGSLFKKLFQPLAAFLAECKHFIFGEPDFKKLLKALQWQDITMVVTVADINLDSQLHDIAMNGFQALGPDVSTPERQMLPGEDDDRFAEHYPDILGFLLGKRDLLSYKPQTLQLSHPHKFLHSRNWRRRGWNNKGLSIFSKLHDANQPPKNQKTSPSTPPCLSLSKRPRPPHSQMTTWETMQNTRIRYPSPHALLHHNTKTLVLSDNSSEHGSNPFGQLHARLREPVAPIPTPPPTPTSTHEPHNSECQNPGCILDTLSVDESFVELLESLPFQHADKIRTRRAFFFCTQPWGYGHDAIHYRTFKMPLFLSNFIQEHSLDVNSALVQCFTLNARIPFHKDDELCYSLVHPVHCVSTGLAKLELKRADQRSMSYHLQGPCSYTLPGNSQQAWRHAVTALSQNRISVTFRKQLKPVFNTSFSTLRLLEPFMEQEAATYRTASPAPIQSDCMTGIASSGEPTSVHSTPDLEFATLSDTTSEGNSHEADSTDGTETSVRDASGFHVAPPPENPAPPLPWEQWIPKLNALGFSGLARISDPQDKDQLICPITCIKSGFGIFLPEDTDTKPFTDLLTTMHRMPCAYKVNNSRAKAYASDVENSRTGLLLRSQPDHWKEALTMQAETADHTIALSVIHGAGGSGKSHALQQLIRENPELNFLVVCPTNELRLDWLAKLPKVELHRIKTFEKALADSTAATIIFGDYSKLPAGYIECYLAARPTATLAILTGDPRQSSYHESNEGAMISQLAPSTSEFGQYCRYYINATHRNKQDLARMLGVYSERTGLTSISMSSRPLTDTHLLVPSIIKKRTYMELGYKTSTYAGCQGITAPRLQILLDCDTTLCADEVLYTALSRAVHGIHFINTGATSGAFWDKLNATPYLKTFLDFTREERLKESQPREQEPTEPEGPTTHFPVENEKFVLEEQVEELLEKHDREILRPDHGHTNCVQTEDAVIQLFSHQQAKDQALLWATIEARLKISNPKANIAEFNAKKEIGDVLFEHYHQAMKLPDKPIPFMEDLWVACAQEVQGTYLSKPINMLKNGEYRQSPDFDKNTIALFLKSQWVKKMEKLGAPKIKPGQTIASFQQSAVMLYGTMARYMRRMREAFQPPEIMINCEKDPQTLSHWIQNYWKFNSYAYANDFTQFDQSQDGAMLQFEILKAKHHSIPEWVLEGYLDIKTNAKVFSGVLSIMRLTGEGPTFDANTECNIAYTHLRFDVPKGTAQLYAGDDSALSCLPPERPSFADFKQQLTLTSKPALFAQKRGFWAEFCGYLITPLGIMKDPAKLAATVVLAQKQNKLHECWRSHALDLKLAYVHRDALTEVLSEKQQELHQLTVRTLVKSGASEILDS</sequence>
<dbReference type="GO" id="GO:0016787">
    <property type="term" value="F:hydrolase activity"/>
    <property type="evidence" value="ECO:0007669"/>
    <property type="project" value="UniProtKB-KW"/>
</dbReference>
<dbReference type="PROSITE" id="PS51743">
    <property type="entry name" value="ALPHAVIRUS_MT"/>
    <property type="match status" value="1"/>
</dbReference>
<keyword evidence="4" id="KW-0696">RNA-directed RNA polymerase</keyword>
<evidence type="ECO:0000259" key="15">
    <source>
        <dbReference type="PROSITE" id="PS50507"/>
    </source>
</evidence>
<evidence type="ECO:0000259" key="16">
    <source>
        <dbReference type="PROSITE" id="PS51657"/>
    </source>
</evidence>
<evidence type="ECO:0000256" key="9">
    <source>
        <dbReference type="ARBA" id="ARBA00022806"/>
    </source>
</evidence>
<dbReference type="SUPFAM" id="SSF56672">
    <property type="entry name" value="DNA/RNA polymerases"/>
    <property type="match status" value="1"/>
</dbReference>
<dbReference type="SUPFAM" id="SSF52540">
    <property type="entry name" value="P-loop containing nucleoside triphosphate hydrolases"/>
    <property type="match status" value="1"/>
</dbReference>
<feature type="compositionally biased region" description="Low complexity" evidence="14">
    <location>
        <begin position="510"/>
        <end position="521"/>
    </location>
</feature>
<evidence type="ECO:0000256" key="7">
    <source>
        <dbReference type="ARBA" id="ARBA00022741"/>
    </source>
</evidence>
<dbReference type="GO" id="GO:0016556">
    <property type="term" value="P:mRNA modification"/>
    <property type="evidence" value="ECO:0007669"/>
    <property type="project" value="InterPro"/>
</dbReference>
<protein>
    <recommendedName>
        <fullName evidence="3">RNA replication protein</fullName>
        <ecNumber evidence="1">2.7.7.48</ecNumber>
        <ecNumber evidence="2">3.6.4.13</ecNumber>
    </recommendedName>
</protein>
<dbReference type="Pfam" id="PF01660">
    <property type="entry name" value="Vmethyltransf"/>
    <property type="match status" value="1"/>
</dbReference>
<evidence type="ECO:0000256" key="1">
    <source>
        <dbReference type="ARBA" id="ARBA00012494"/>
    </source>
</evidence>
<dbReference type="GO" id="GO:0006396">
    <property type="term" value="P:RNA processing"/>
    <property type="evidence" value="ECO:0007669"/>
    <property type="project" value="InterPro"/>
</dbReference>
<evidence type="ECO:0000256" key="4">
    <source>
        <dbReference type="ARBA" id="ARBA00022484"/>
    </source>
</evidence>
<dbReference type="EC" id="3.6.4.13" evidence="2"/>
<keyword evidence="6" id="KW-0548">Nucleotidyltransferase</keyword>
<dbReference type="GO" id="GO:0039694">
    <property type="term" value="P:viral RNA genome replication"/>
    <property type="evidence" value="ECO:0007669"/>
    <property type="project" value="InterPro"/>
</dbReference>
<dbReference type="InterPro" id="IPR027417">
    <property type="entry name" value="P-loop_NTPase"/>
</dbReference>
<organism evidence="18 19">
    <name type="scientific">Potexvirus ecsallii</name>
    <dbReference type="NCBI Taxonomy" id="317027"/>
    <lineage>
        <taxon>Viruses</taxon>
        <taxon>Riboviria</taxon>
        <taxon>Orthornavirae</taxon>
        <taxon>Kitrinoviricota</taxon>
        <taxon>Alsuviricetes</taxon>
        <taxon>Tymovirales</taxon>
        <taxon>Alphaflexiviridae</taxon>
        <taxon>Potexvirus</taxon>
    </lineage>
</organism>
<dbReference type="GO" id="GO:0003723">
    <property type="term" value="F:RNA binding"/>
    <property type="evidence" value="ECO:0007669"/>
    <property type="project" value="InterPro"/>
</dbReference>
<evidence type="ECO:0000256" key="13">
    <source>
        <dbReference type="ARBA" id="ARBA00047984"/>
    </source>
</evidence>
<feature type="domain" description="Alphavirus-like MT" evidence="17">
    <location>
        <begin position="59"/>
        <end position="224"/>
    </location>
</feature>
<evidence type="ECO:0000313" key="18">
    <source>
        <dbReference type="EMBL" id="ACN58194.1"/>
    </source>
</evidence>
<dbReference type="Gene3D" id="3.40.50.300">
    <property type="entry name" value="P-loop containing nucleotide triphosphate hydrolases"/>
    <property type="match status" value="1"/>
</dbReference>
<dbReference type="PROSITE" id="PS51657">
    <property type="entry name" value="PSRV_HELICASE"/>
    <property type="match status" value="1"/>
</dbReference>
<evidence type="ECO:0000313" key="19">
    <source>
        <dbReference type="Proteomes" id="UP000201535"/>
    </source>
</evidence>
<dbReference type="KEGG" id="vg:7559140"/>
<feature type="compositionally biased region" description="Basic and acidic residues" evidence="14">
    <location>
        <begin position="1244"/>
        <end position="1254"/>
    </location>
</feature>
<feature type="region of interest" description="Disordered" evidence="14">
    <location>
        <begin position="498"/>
        <end position="531"/>
    </location>
</feature>
<dbReference type="RefSeq" id="YP_002647027.1">
    <property type="nucleotide sequence ID" value="NC_012211.2"/>
</dbReference>
<dbReference type="InterPro" id="IPR037151">
    <property type="entry name" value="AlkB-like_sf"/>
</dbReference>
<dbReference type="GO" id="GO:0005524">
    <property type="term" value="F:ATP binding"/>
    <property type="evidence" value="ECO:0007669"/>
    <property type="project" value="UniProtKB-KW"/>
</dbReference>
<dbReference type="Proteomes" id="UP000201535">
    <property type="component" value="Segment"/>
</dbReference>
<keyword evidence="11" id="KW-0693">Viral RNA replication</keyword>
<dbReference type="GO" id="GO:0003724">
    <property type="term" value="F:RNA helicase activity"/>
    <property type="evidence" value="ECO:0007669"/>
    <property type="project" value="UniProtKB-EC"/>
</dbReference>
<keyword evidence="7" id="KW-0547">Nucleotide-binding</keyword>
<dbReference type="Pfam" id="PF00978">
    <property type="entry name" value="RdRP_2"/>
    <property type="match status" value="1"/>
</dbReference>
<comment type="function">
    <text evidence="12">RNA replication. The central part of this protein possibly functions as an ATP-binding helicase.</text>
</comment>
<keyword evidence="5" id="KW-0808">Transferase</keyword>
<dbReference type="EMBL" id="FJ670570">
    <property type="protein sequence ID" value="ACN58194.1"/>
    <property type="molecule type" value="Genomic_RNA"/>
</dbReference>
<evidence type="ECO:0000256" key="2">
    <source>
        <dbReference type="ARBA" id="ARBA00012552"/>
    </source>
</evidence>
<keyword evidence="9" id="KW-0347">Helicase</keyword>
<dbReference type="EC" id="2.7.7.48" evidence="1"/>
<evidence type="ECO:0000259" key="17">
    <source>
        <dbReference type="PROSITE" id="PS51743"/>
    </source>
</evidence>
<evidence type="ECO:0000256" key="5">
    <source>
        <dbReference type="ARBA" id="ARBA00022679"/>
    </source>
</evidence>